<proteinExistence type="predicted"/>
<dbReference type="AlphaFoldDB" id="A0AAV4MZH6"/>
<organism evidence="2 3">
    <name type="scientific">Caerostris extrusa</name>
    <name type="common">Bark spider</name>
    <name type="synonym">Caerostris bankana</name>
    <dbReference type="NCBI Taxonomy" id="172846"/>
    <lineage>
        <taxon>Eukaryota</taxon>
        <taxon>Metazoa</taxon>
        <taxon>Ecdysozoa</taxon>
        <taxon>Arthropoda</taxon>
        <taxon>Chelicerata</taxon>
        <taxon>Arachnida</taxon>
        <taxon>Araneae</taxon>
        <taxon>Araneomorphae</taxon>
        <taxon>Entelegynae</taxon>
        <taxon>Araneoidea</taxon>
        <taxon>Araneidae</taxon>
        <taxon>Caerostris</taxon>
    </lineage>
</organism>
<evidence type="ECO:0000313" key="3">
    <source>
        <dbReference type="Proteomes" id="UP001054945"/>
    </source>
</evidence>
<dbReference type="Proteomes" id="UP001054945">
    <property type="component" value="Unassembled WGS sequence"/>
</dbReference>
<protein>
    <submittedName>
        <fullName evidence="2">Uncharacterized protein</fullName>
    </submittedName>
</protein>
<dbReference type="EMBL" id="BPLR01020366">
    <property type="protein sequence ID" value="GIX77942.1"/>
    <property type="molecule type" value="Genomic_DNA"/>
</dbReference>
<sequence length="148" mass="16580">MAANSETNLIENKRNQNCHRMISQTAYLQTPYSSLCVSVGQGLGENILIQSLMRGLWVICPDAVLKLLNKLLKKRERHILKQAKTHTEENPRVPDSIGRSPSSPTPSLTRVPSACLTRVWLSLDIRDTCQTLSVGITDKNRRSICLVK</sequence>
<keyword evidence="3" id="KW-1185">Reference proteome</keyword>
<evidence type="ECO:0000256" key="1">
    <source>
        <dbReference type="SAM" id="MobiDB-lite"/>
    </source>
</evidence>
<accession>A0AAV4MZH6</accession>
<feature type="compositionally biased region" description="Low complexity" evidence="1">
    <location>
        <begin position="99"/>
        <end position="109"/>
    </location>
</feature>
<feature type="region of interest" description="Disordered" evidence="1">
    <location>
        <begin position="85"/>
        <end position="109"/>
    </location>
</feature>
<name>A0AAV4MZH6_CAEEX</name>
<evidence type="ECO:0000313" key="2">
    <source>
        <dbReference type="EMBL" id="GIX77942.1"/>
    </source>
</evidence>
<reference evidence="2 3" key="1">
    <citation type="submission" date="2021-06" db="EMBL/GenBank/DDBJ databases">
        <title>Caerostris extrusa draft genome.</title>
        <authorList>
            <person name="Kono N."/>
            <person name="Arakawa K."/>
        </authorList>
    </citation>
    <scope>NUCLEOTIDE SEQUENCE [LARGE SCALE GENOMIC DNA]</scope>
</reference>
<comment type="caution">
    <text evidence="2">The sequence shown here is derived from an EMBL/GenBank/DDBJ whole genome shotgun (WGS) entry which is preliminary data.</text>
</comment>
<gene>
    <name evidence="2" type="ORF">CEXT_533871</name>
</gene>